<dbReference type="AlphaFoldDB" id="A0A9N9C3E5"/>
<name>A0A9N9C3E5_9GLOM</name>
<dbReference type="EMBL" id="CAJVPV010005139">
    <property type="protein sequence ID" value="CAG8585519.1"/>
    <property type="molecule type" value="Genomic_DNA"/>
</dbReference>
<dbReference type="Proteomes" id="UP000789342">
    <property type="component" value="Unassembled WGS sequence"/>
</dbReference>
<dbReference type="OrthoDB" id="2363045at2759"/>
<organism evidence="1 2">
    <name type="scientific">Acaulospora morrowiae</name>
    <dbReference type="NCBI Taxonomy" id="94023"/>
    <lineage>
        <taxon>Eukaryota</taxon>
        <taxon>Fungi</taxon>
        <taxon>Fungi incertae sedis</taxon>
        <taxon>Mucoromycota</taxon>
        <taxon>Glomeromycotina</taxon>
        <taxon>Glomeromycetes</taxon>
        <taxon>Diversisporales</taxon>
        <taxon>Acaulosporaceae</taxon>
        <taxon>Acaulospora</taxon>
    </lineage>
</organism>
<evidence type="ECO:0000313" key="2">
    <source>
        <dbReference type="Proteomes" id="UP000789342"/>
    </source>
</evidence>
<reference evidence="1" key="1">
    <citation type="submission" date="2021-06" db="EMBL/GenBank/DDBJ databases">
        <authorList>
            <person name="Kallberg Y."/>
            <person name="Tangrot J."/>
            <person name="Rosling A."/>
        </authorList>
    </citation>
    <scope>NUCLEOTIDE SEQUENCE</scope>
    <source>
        <strain evidence="1">CL551</strain>
    </source>
</reference>
<proteinExistence type="predicted"/>
<keyword evidence="2" id="KW-1185">Reference proteome</keyword>
<accession>A0A9N9C3E5</accession>
<protein>
    <submittedName>
        <fullName evidence="1">17934_t:CDS:1</fullName>
    </submittedName>
</protein>
<feature type="non-terminal residue" evidence="1">
    <location>
        <position position="1"/>
    </location>
</feature>
<sequence length="117" mass="13838">ELNNAPQIPKVPTMEKSIKEFKNYKCMQANPYRIFWDLECLIEKLTPEENAQLTRTEKLQRHKPCGYSYVVVGMDSFGNYEITSYDSYRGPNALERFVDKLEEELAEIKADLYYLRK</sequence>
<gene>
    <name evidence="1" type="ORF">AMORRO_LOCUS7108</name>
</gene>
<evidence type="ECO:0000313" key="1">
    <source>
        <dbReference type="EMBL" id="CAG8585519.1"/>
    </source>
</evidence>
<comment type="caution">
    <text evidence="1">The sequence shown here is derived from an EMBL/GenBank/DDBJ whole genome shotgun (WGS) entry which is preliminary data.</text>
</comment>